<feature type="region of interest" description="Disordered" evidence="1">
    <location>
        <begin position="417"/>
        <end position="439"/>
    </location>
</feature>
<evidence type="ECO:0000313" key="3">
    <source>
        <dbReference type="Proteomes" id="UP000575898"/>
    </source>
</evidence>
<evidence type="ECO:0000256" key="1">
    <source>
        <dbReference type="SAM" id="MobiDB-lite"/>
    </source>
</evidence>
<comment type="caution">
    <text evidence="2">The sequence shown here is derived from an EMBL/GenBank/DDBJ whole genome shotgun (WGS) entry which is preliminary data.</text>
</comment>
<gene>
    <name evidence="2" type="ORF">HNQ59_002777</name>
</gene>
<accession>A0A840MPU9</accession>
<dbReference type="EMBL" id="JACHHY010000017">
    <property type="protein sequence ID" value="MBB5019475.1"/>
    <property type="molecule type" value="Genomic_DNA"/>
</dbReference>
<reference evidence="2 3" key="1">
    <citation type="submission" date="2020-08" db="EMBL/GenBank/DDBJ databases">
        <title>Genomic Encyclopedia of Type Strains, Phase IV (KMG-IV): sequencing the most valuable type-strain genomes for metagenomic binning, comparative biology and taxonomic classification.</title>
        <authorList>
            <person name="Goeker M."/>
        </authorList>
    </citation>
    <scope>NUCLEOTIDE SEQUENCE [LARGE SCALE GENOMIC DNA]</scope>
    <source>
        <strain evidence="2 3">DSM 27165</strain>
    </source>
</reference>
<dbReference type="RefSeq" id="WP_184040411.1">
    <property type="nucleotide sequence ID" value="NZ_JACHHY010000017.1"/>
</dbReference>
<dbReference type="Proteomes" id="UP000575898">
    <property type="component" value="Unassembled WGS sequence"/>
</dbReference>
<protein>
    <submittedName>
        <fullName evidence="2">Uncharacterized protein</fullName>
    </submittedName>
</protein>
<keyword evidence="3" id="KW-1185">Reference proteome</keyword>
<evidence type="ECO:0000313" key="2">
    <source>
        <dbReference type="EMBL" id="MBB5019475.1"/>
    </source>
</evidence>
<name>A0A840MPU9_9PROT</name>
<proteinExistence type="predicted"/>
<sequence>MLLFVTENSAWLYRAERACLTLVQRFAGDATEMAAFEQQVAAGQGRHYAVLIDVAEEDFIVDQIPHVKGRDHRALMKRKLQSLFRGNRYANGWVQGREAAGRRDDRVLFSGLLNPALLDRWLDILERHQAPLVGVYSLALLCNSLAKRLHHADDHLLLVSIQAESGLRQCYYRQGELKFSRLTSLATDQPDLVGQIVEECVRTKQYVASLRMISRDAVLHVLVVADDEHHGQLAALPPSNDAFRYELIGVADIAQAFKLTPAGEQSLAQILLRLIRRGWRNHYAPPERLRWLRLWQVRRALLQAAAASLVVGLGAAAWLLSQARSHEQQYNAWLPVALADEAKTQAVLITSGEFSPVTMRQTVNAVDQIRREWPAMGAAWLLLSHALDNAGDLHLAGLEWTVSAQQPYRLDDEAANEMPVPQAEQGAEGATANPQPTPHAWSERLVVRGLVEPWSDDYRRADISVGALAQRLQRRDAQIDITMSPLDTRATGEVSLPPQQTDIAPPQHPFELVWSRQIVPRAP</sequence>
<dbReference type="AlphaFoldDB" id="A0A840MPU9"/>
<organism evidence="2 3">
    <name type="scientific">Chitinivorax tropicus</name>
    <dbReference type="NCBI Taxonomy" id="714531"/>
    <lineage>
        <taxon>Bacteria</taxon>
        <taxon>Pseudomonadati</taxon>
        <taxon>Pseudomonadota</taxon>
        <taxon>Betaproteobacteria</taxon>
        <taxon>Chitinivorax</taxon>
    </lineage>
</organism>